<dbReference type="PANTHER" id="PTHR36507:SF1">
    <property type="entry name" value="BLL1555 PROTEIN"/>
    <property type="match status" value="1"/>
</dbReference>
<dbReference type="InterPro" id="IPR035668">
    <property type="entry name" value="Amicyanin"/>
</dbReference>
<protein>
    <submittedName>
        <fullName evidence="3">Copper-binding protein</fullName>
    </submittedName>
</protein>
<evidence type="ECO:0000313" key="4">
    <source>
        <dbReference type="Proteomes" id="UP000239434"/>
    </source>
</evidence>
<dbReference type="InterPro" id="IPR008972">
    <property type="entry name" value="Cupredoxin"/>
</dbReference>
<name>A0A2S9IIP2_9HYPH</name>
<evidence type="ECO:0000313" key="3">
    <source>
        <dbReference type="EMBL" id="PRD40401.1"/>
    </source>
</evidence>
<gene>
    <name evidence="3" type="ORF">C5748_27215</name>
</gene>
<dbReference type="InterPro" id="IPR028096">
    <property type="entry name" value="EfeO_Cupredoxin"/>
</dbReference>
<sequence>MAKQGRPRGGEPVSDTSEQLHPRSPALSFRHILPGAFALALSFTAPAFAADHAVDIQGMKFSVPALEVAVGDTVTFTNRDGAPHTATAKDGSFDTGRLAKDQSATITISKAGTFDYFCAVHPSMKAGITAQ</sequence>
<dbReference type="PANTHER" id="PTHR36507">
    <property type="entry name" value="BLL1555 PROTEIN"/>
    <property type="match status" value="1"/>
</dbReference>
<comment type="caution">
    <text evidence="3">The sequence shown here is derived from an EMBL/GenBank/DDBJ whole genome shotgun (WGS) entry which is preliminary data.</text>
</comment>
<keyword evidence="4" id="KW-1185">Reference proteome</keyword>
<dbReference type="AlphaFoldDB" id="A0A2S9IIP2"/>
<feature type="region of interest" description="Disordered" evidence="1">
    <location>
        <begin position="1"/>
        <end position="22"/>
    </location>
</feature>
<dbReference type="InterPro" id="IPR052721">
    <property type="entry name" value="ET_Amicyanin"/>
</dbReference>
<dbReference type="Gene3D" id="2.60.40.420">
    <property type="entry name" value="Cupredoxins - blue copper proteins"/>
    <property type="match status" value="1"/>
</dbReference>
<organism evidence="3 4">
    <name type="scientific">Phyllobacterium phragmitis</name>
    <dbReference type="NCBI Taxonomy" id="2670329"/>
    <lineage>
        <taxon>Bacteria</taxon>
        <taxon>Pseudomonadati</taxon>
        <taxon>Pseudomonadota</taxon>
        <taxon>Alphaproteobacteria</taxon>
        <taxon>Hyphomicrobiales</taxon>
        <taxon>Phyllobacteriaceae</taxon>
        <taxon>Phyllobacterium</taxon>
    </lineage>
</organism>
<proteinExistence type="predicted"/>
<accession>A0A2S9IIP2</accession>
<dbReference type="Proteomes" id="UP000239434">
    <property type="component" value="Unassembled WGS sequence"/>
</dbReference>
<feature type="domain" description="EfeO-type cupredoxin-like" evidence="2">
    <location>
        <begin position="36"/>
        <end position="129"/>
    </location>
</feature>
<evidence type="ECO:0000259" key="2">
    <source>
        <dbReference type="Pfam" id="PF13473"/>
    </source>
</evidence>
<reference evidence="3 4" key="1">
    <citation type="submission" date="2018-02" db="EMBL/GenBank/DDBJ databases">
        <title>The draft genome of Phyllobacterium sp. 1N-3.</title>
        <authorList>
            <person name="Liu L."/>
            <person name="Li L."/>
            <person name="Zhang X."/>
            <person name="Wang T."/>
            <person name="Liang L."/>
        </authorList>
    </citation>
    <scope>NUCLEOTIDE SEQUENCE [LARGE SCALE GENOMIC DNA]</scope>
    <source>
        <strain evidence="3 4">1N-3</strain>
    </source>
</reference>
<evidence type="ECO:0000256" key="1">
    <source>
        <dbReference type="SAM" id="MobiDB-lite"/>
    </source>
</evidence>
<dbReference type="EMBL" id="PVBR01000058">
    <property type="protein sequence ID" value="PRD40401.1"/>
    <property type="molecule type" value="Genomic_DNA"/>
</dbReference>
<dbReference type="CDD" id="cd13921">
    <property type="entry name" value="Amicyanin"/>
    <property type="match status" value="1"/>
</dbReference>
<dbReference type="SUPFAM" id="SSF49503">
    <property type="entry name" value="Cupredoxins"/>
    <property type="match status" value="1"/>
</dbReference>
<dbReference type="Pfam" id="PF13473">
    <property type="entry name" value="Cupredoxin_1"/>
    <property type="match status" value="1"/>
</dbReference>